<reference evidence="1 2" key="1">
    <citation type="submission" date="2014-11" db="EMBL/GenBank/DDBJ databases">
        <title>Symbiosis island explosion on the genome of extra-slow-growing strains of soybean bradyrhizobia with massive insertion sequences.</title>
        <authorList>
            <person name="Iida T."/>
            <person name="Minamisawa K."/>
        </authorList>
    </citation>
    <scope>NUCLEOTIDE SEQUENCE [LARGE SCALE GENOMIC DNA]</scope>
    <source>
        <strain evidence="1 2">NK6</strain>
    </source>
</reference>
<gene>
    <name evidence="1" type="ORF">NK6_5457</name>
</gene>
<dbReference type="AlphaFoldDB" id="A0A0E3VV64"/>
<evidence type="ECO:0000313" key="1">
    <source>
        <dbReference type="EMBL" id="BAR58615.1"/>
    </source>
</evidence>
<organism evidence="1 2">
    <name type="scientific">Bradyrhizobium diazoefficiens</name>
    <dbReference type="NCBI Taxonomy" id="1355477"/>
    <lineage>
        <taxon>Bacteria</taxon>
        <taxon>Pseudomonadati</taxon>
        <taxon>Pseudomonadota</taxon>
        <taxon>Alphaproteobacteria</taxon>
        <taxon>Hyphomicrobiales</taxon>
        <taxon>Nitrobacteraceae</taxon>
        <taxon>Bradyrhizobium</taxon>
    </lineage>
</organism>
<protein>
    <submittedName>
        <fullName evidence="1">Uncharacterized protein</fullName>
    </submittedName>
</protein>
<proteinExistence type="predicted"/>
<dbReference type="Proteomes" id="UP000063308">
    <property type="component" value="Chromosome"/>
</dbReference>
<sequence length="40" mass="4701">MPHYVDPSYWKMAGPEQSPEVVVRKRILAVVDYLSRVQQK</sequence>
<dbReference type="EMBL" id="AP014685">
    <property type="protein sequence ID" value="BAR58615.1"/>
    <property type="molecule type" value="Genomic_DNA"/>
</dbReference>
<evidence type="ECO:0000313" key="2">
    <source>
        <dbReference type="Proteomes" id="UP000063308"/>
    </source>
</evidence>
<name>A0A0E3VV64_9BRAD</name>
<accession>A0A0E3VV64</accession>